<dbReference type="RefSeq" id="WP_040085214.1">
    <property type="nucleotide sequence ID" value="NZ_BCSU01000019.1"/>
</dbReference>
<organism evidence="1 2">
    <name type="scientific">Corynebacterium humireducens NBRC 106098 = DSM 45392</name>
    <dbReference type="NCBI Taxonomy" id="1223515"/>
    <lineage>
        <taxon>Bacteria</taxon>
        <taxon>Bacillati</taxon>
        <taxon>Actinomycetota</taxon>
        <taxon>Actinomycetes</taxon>
        <taxon>Mycobacteriales</taxon>
        <taxon>Corynebacteriaceae</taxon>
        <taxon>Corynebacterium</taxon>
    </lineage>
</organism>
<dbReference type="STRING" id="1223515.B842_03430"/>
<dbReference type="AlphaFoldDB" id="A0A0B5DA13"/>
<protein>
    <submittedName>
        <fullName evidence="1">Uncharacterized protein</fullName>
    </submittedName>
</protein>
<sequence>MTTTLTVGLITLTLFTTISLRLLAAEILRLNSHLEHTHAVAHAALAALELHLQGKDVEILHLPLRDTPEEE</sequence>
<name>A0A0B5DA13_9CORY</name>
<accession>A0A0B5DA13</accession>
<proteinExistence type="predicted"/>
<keyword evidence="2" id="KW-1185">Reference proteome</keyword>
<evidence type="ECO:0000313" key="2">
    <source>
        <dbReference type="Proteomes" id="UP000031524"/>
    </source>
</evidence>
<dbReference type="Proteomes" id="UP000031524">
    <property type="component" value="Chromosome"/>
</dbReference>
<dbReference type="HOGENOM" id="CLU_2733175_0_0_11"/>
<gene>
    <name evidence="1" type="ORF">B842_03430</name>
</gene>
<dbReference type="EMBL" id="CP005286">
    <property type="protein sequence ID" value="AJE32539.1"/>
    <property type="molecule type" value="Genomic_DNA"/>
</dbReference>
<reference evidence="1 2" key="1">
    <citation type="submission" date="2013-04" db="EMBL/GenBank/DDBJ databases">
        <title>Complete genome sequence of Corynebacterium humireducens DSM 45392(T), isolated from a wastewater-fed microbial fuel cell.</title>
        <authorList>
            <person name="Ruckert C."/>
            <person name="Albersmeier A."/>
            <person name="Kalinowski J."/>
        </authorList>
    </citation>
    <scope>NUCLEOTIDE SEQUENCE [LARGE SCALE GENOMIC DNA]</scope>
    <source>
        <strain evidence="2">MFC-5</strain>
    </source>
</reference>
<dbReference type="KEGG" id="chm:B842_03430"/>
<evidence type="ECO:0000313" key="1">
    <source>
        <dbReference type="EMBL" id="AJE32539.1"/>
    </source>
</evidence>